<dbReference type="AlphaFoldDB" id="A0A1G9I048"/>
<dbReference type="InterPro" id="IPR011009">
    <property type="entry name" value="Kinase-like_dom_sf"/>
</dbReference>
<dbReference type="STRING" id="321763.SAMN04488692_10273"/>
<keyword evidence="2" id="KW-1185">Reference proteome</keyword>
<name>A0A1G9I048_9FIRM</name>
<reference evidence="1 2" key="1">
    <citation type="submission" date="2016-10" db="EMBL/GenBank/DDBJ databases">
        <authorList>
            <person name="de Groot N.N."/>
        </authorList>
    </citation>
    <scope>NUCLEOTIDE SEQUENCE [LARGE SCALE GENOMIC DNA]</scope>
    <source>
        <strain evidence="1 2">SLAS-1</strain>
    </source>
</reference>
<keyword evidence="1" id="KW-0808">Transferase</keyword>
<dbReference type="Proteomes" id="UP000199476">
    <property type="component" value="Unassembled WGS sequence"/>
</dbReference>
<accession>A0A1G9I048</accession>
<dbReference type="GO" id="GO:0016301">
    <property type="term" value="F:kinase activity"/>
    <property type="evidence" value="ECO:0007669"/>
    <property type="project" value="UniProtKB-KW"/>
</dbReference>
<proteinExistence type="predicted"/>
<evidence type="ECO:0000313" key="1">
    <source>
        <dbReference type="EMBL" id="SDL18294.1"/>
    </source>
</evidence>
<dbReference type="SUPFAM" id="SSF56112">
    <property type="entry name" value="Protein kinase-like (PK-like)"/>
    <property type="match status" value="1"/>
</dbReference>
<evidence type="ECO:0000313" key="2">
    <source>
        <dbReference type="Proteomes" id="UP000199476"/>
    </source>
</evidence>
<sequence length="292" mass="34576">MKNNEFAKKEISPGLKLYYPVSNENINNKILEIAVDMLASKKGSKEAELINRQGSKNVEVYKACLSNQDYYLKKYDYQRPSYILKEKFFSIEAIKQLKLSYELNKLNIPSIRPEFAITGKNNLLSNVPSIFVSKGIESGFDCSYLIKRKEIQHDMQKEKLESLFTQVVYLIVKLANNNFLHKDPAPGNFLIQKPHEKPRVFLVDFDDIFKLPVMPERLKVHMLARLKAKFMNRFEKYNFTYESLWKKSFKNVFRGHYNKKWNIKKYNRVLKELTNKKVNWRKYRDSNKGSDD</sequence>
<dbReference type="RefSeq" id="WP_089757917.1">
    <property type="nucleotide sequence ID" value="NZ_FNGO01000002.1"/>
</dbReference>
<keyword evidence="1" id="KW-0418">Kinase</keyword>
<organism evidence="1 2">
    <name type="scientific">Halarsenatibacter silvermanii</name>
    <dbReference type="NCBI Taxonomy" id="321763"/>
    <lineage>
        <taxon>Bacteria</taxon>
        <taxon>Bacillati</taxon>
        <taxon>Bacillota</taxon>
        <taxon>Clostridia</taxon>
        <taxon>Halanaerobiales</taxon>
        <taxon>Halarsenatibacteraceae</taxon>
        <taxon>Halarsenatibacter</taxon>
    </lineage>
</organism>
<gene>
    <name evidence="1" type="ORF">SAMN04488692_10273</name>
</gene>
<protein>
    <submittedName>
        <fullName evidence="1">Lipopolysaccharide kinase (Kdo/WaaP) family protein</fullName>
    </submittedName>
</protein>
<dbReference type="EMBL" id="FNGO01000002">
    <property type="protein sequence ID" value="SDL18294.1"/>
    <property type="molecule type" value="Genomic_DNA"/>
</dbReference>
<dbReference type="Pfam" id="PF06293">
    <property type="entry name" value="Kdo"/>
    <property type="match status" value="1"/>
</dbReference>
<dbReference type="Gene3D" id="1.10.510.10">
    <property type="entry name" value="Transferase(Phosphotransferase) domain 1"/>
    <property type="match status" value="1"/>
</dbReference>